<dbReference type="Pfam" id="PF17765">
    <property type="entry name" value="MLTR_LBD"/>
    <property type="match status" value="1"/>
</dbReference>
<evidence type="ECO:0000313" key="3">
    <source>
        <dbReference type="EMBL" id="GAA5140223.1"/>
    </source>
</evidence>
<dbReference type="InterPro" id="IPR041413">
    <property type="entry name" value="MLTR_LBD"/>
</dbReference>
<comment type="caution">
    <text evidence="3">The sequence shown here is derived from an EMBL/GenBank/DDBJ whole genome shotgun (WGS) entry which is preliminary data.</text>
</comment>
<evidence type="ECO:0000313" key="4">
    <source>
        <dbReference type="Proteomes" id="UP001500804"/>
    </source>
</evidence>
<dbReference type="EMBL" id="BAABJO010000047">
    <property type="protein sequence ID" value="GAA5140223.1"/>
    <property type="molecule type" value="Genomic_DNA"/>
</dbReference>
<dbReference type="Gene3D" id="1.10.260.40">
    <property type="entry name" value="lambda repressor-like DNA-binding domains"/>
    <property type="match status" value="1"/>
</dbReference>
<proteinExistence type="predicted"/>
<organism evidence="3 4">
    <name type="scientific">Pseudonocardia adelaidensis</name>
    <dbReference type="NCBI Taxonomy" id="648754"/>
    <lineage>
        <taxon>Bacteria</taxon>
        <taxon>Bacillati</taxon>
        <taxon>Actinomycetota</taxon>
        <taxon>Actinomycetes</taxon>
        <taxon>Pseudonocardiales</taxon>
        <taxon>Pseudonocardiaceae</taxon>
        <taxon>Pseudonocardia</taxon>
    </lineage>
</organism>
<protein>
    <submittedName>
        <fullName evidence="3">Helix-turn-helix transcriptional regulator</fullName>
    </submittedName>
</protein>
<feature type="domain" description="HTH cro/C1-type" evidence="2">
    <location>
        <begin position="29"/>
        <end position="101"/>
    </location>
</feature>
<dbReference type="PANTHER" id="PTHR35010">
    <property type="entry name" value="BLL4672 PROTEIN-RELATED"/>
    <property type="match status" value="1"/>
</dbReference>
<evidence type="ECO:0000256" key="1">
    <source>
        <dbReference type="SAM" id="MobiDB-lite"/>
    </source>
</evidence>
<feature type="region of interest" description="Disordered" evidence="1">
    <location>
        <begin position="292"/>
        <end position="311"/>
    </location>
</feature>
<keyword evidence="4" id="KW-1185">Reference proteome</keyword>
<gene>
    <name evidence="3" type="ORF">GCM10023320_77560</name>
</gene>
<name>A0ABP9P5F8_9PSEU</name>
<dbReference type="CDD" id="cd00093">
    <property type="entry name" value="HTH_XRE"/>
    <property type="match status" value="1"/>
</dbReference>
<dbReference type="SMART" id="SM00530">
    <property type="entry name" value="HTH_XRE"/>
    <property type="match status" value="1"/>
</dbReference>
<dbReference type="Pfam" id="PF13560">
    <property type="entry name" value="HTH_31"/>
    <property type="match status" value="1"/>
</dbReference>
<dbReference type="InterPro" id="IPR001387">
    <property type="entry name" value="Cro/C1-type_HTH"/>
</dbReference>
<dbReference type="Gene3D" id="3.30.450.180">
    <property type="match status" value="1"/>
</dbReference>
<accession>A0ABP9P5F8</accession>
<reference evidence="4" key="1">
    <citation type="journal article" date="2019" name="Int. J. Syst. Evol. Microbiol.">
        <title>The Global Catalogue of Microorganisms (GCM) 10K type strain sequencing project: providing services to taxonomists for standard genome sequencing and annotation.</title>
        <authorList>
            <consortium name="The Broad Institute Genomics Platform"/>
            <consortium name="The Broad Institute Genome Sequencing Center for Infectious Disease"/>
            <person name="Wu L."/>
            <person name="Ma J."/>
        </authorList>
    </citation>
    <scope>NUCLEOTIDE SEQUENCE [LARGE SCALE GENOMIC DNA]</scope>
    <source>
        <strain evidence="4">JCM 18302</strain>
    </source>
</reference>
<sequence length="311" mass="34031">MVREDGVVPRAAVNRAGDVSGRRDELAAFLRSRRDRLSPEAVGLPPAPRRRTPGLRREEVAQLAGVGITWYTWLEQGRPINASAEVFEGLARALLLDRHERAHLFALAGYADHSAAQAPDAVSAPVRAVLDGLDPMPARVVNARWDVLGYNRAEAAVMGDYALRPPEERNILWLLFCDPQMRELIPAWADDAAHVLAQFRASMAEHVGEPAWRDLVATLSERSADFRRMWQRHDVAGAAPRVKRLCHPVAGLLHFETATLLLGDRPDARLSVHTPSDDATRAALSALVAGVAEPERDPGRPAGGTVRAQAH</sequence>
<evidence type="ECO:0000259" key="2">
    <source>
        <dbReference type="SMART" id="SM00530"/>
    </source>
</evidence>
<dbReference type="InterPro" id="IPR010982">
    <property type="entry name" value="Lambda_DNA-bd_dom_sf"/>
</dbReference>
<dbReference type="Proteomes" id="UP001500804">
    <property type="component" value="Unassembled WGS sequence"/>
</dbReference>